<dbReference type="PANTHER" id="PTHR43114">
    <property type="entry name" value="ADENINE DEAMINASE"/>
    <property type="match status" value="1"/>
</dbReference>
<proteinExistence type="predicted"/>
<feature type="transmembrane region" description="Helical" evidence="4">
    <location>
        <begin position="354"/>
        <end position="376"/>
    </location>
</feature>
<keyword evidence="4" id="KW-0812">Transmembrane</keyword>
<organism evidence="6 7">
    <name type="scientific">Lachnellula willkommii</name>
    <dbReference type="NCBI Taxonomy" id="215461"/>
    <lineage>
        <taxon>Eukaryota</taxon>
        <taxon>Fungi</taxon>
        <taxon>Dikarya</taxon>
        <taxon>Ascomycota</taxon>
        <taxon>Pezizomycotina</taxon>
        <taxon>Leotiomycetes</taxon>
        <taxon>Helotiales</taxon>
        <taxon>Lachnaceae</taxon>
        <taxon>Lachnellula</taxon>
    </lineage>
</organism>
<dbReference type="SUPFAM" id="SSF51556">
    <property type="entry name" value="Metallo-dependent hydrolases"/>
    <property type="match status" value="1"/>
</dbReference>
<dbReference type="InterPro" id="IPR006330">
    <property type="entry name" value="Ado/ade_deaminase"/>
</dbReference>
<comment type="cofactor">
    <cofactor evidence="1">
        <name>Zn(2+)</name>
        <dbReference type="ChEBI" id="CHEBI:29105"/>
    </cofactor>
</comment>
<dbReference type="AlphaFoldDB" id="A0A559M818"/>
<feature type="transmembrane region" description="Helical" evidence="4">
    <location>
        <begin position="452"/>
        <end position="472"/>
    </location>
</feature>
<accession>A0A559M818</accession>
<dbReference type="Gene3D" id="1.20.1250.20">
    <property type="entry name" value="MFS general substrate transporter like domains"/>
    <property type="match status" value="2"/>
</dbReference>
<dbReference type="InterPro" id="IPR036259">
    <property type="entry name" value="MFS_trans_sf"/>
</dbReference>
<name>A0A559M818_9HELO</name>
<dbReference type="Gene3D" id="3.20.20.140">
    <property type="entry name" value="Metal-dependent hydrolases"/>
    <property type="match status" value="1"/>
</dbReference>
<evidence type="ECO:0000313" key="7">
    <source>
        <dbReference type="Proteomes" id="UP000315522"/>
    </source>
</evidence>
<keyword evidence="4" id="KW-0472">Membrane</keyword>
<protein>
    <submittedName>
        <fullName evidence="6">Putative deaminase</fullName>
    </submittedName>
</protein>
<dbReference type="GO" id="GO:0046872">
    <property type="term" value="F:metal ion binding"/>
    <property type="evidence" value="ECO:0007669"/>
    <property type="project" value="UniProtKB-KW"/>
</dbReference>
<keyword evidence="2" id="KW-0479">Metal-binding</keyword>
<evidence type="ECO:0000256" key="1">
    <source>
        <dbReference type="ARBA" id="ARBA00001947"/>
    </source>
</evidence>
<gene>
    <name evidence="6" type="ORF">LAWI1_G007677</name>
</gene>
<dbReference type="EMBL" id="QGML01001408">
    <property type="protein sequence ID" value="TVY89108.1"/>
    <property type="molecule type" value="Genomic_DNA"/>
</dbReference>
<feature type="domain" description="Adenosine deaminase" evidence="5">
    <location>
        <begin position="31"/>
        <end position="289"/>
    </location>
</feature>
<feature type="transmembrane region" description="Helical" evidence="4">
    <location>
        <begin position="421"/>
        <end position="440"/>
    </location>
</feature>
<dbReference type="GO" id="GO:0043103">
    <property type="term" value="P:hypoxanthine salvage"/>
    <property type="evidence" value="ECO:0007669"/>
    <property type="project" value="TreeGrafter"/>
</dbReference>
<feature type="transmembrane region" description="Helical" evidence="4">
    <location>
        <begin position="317"/>
        <end position="342"/>
    </location>
</feature>
<reference evidence="6 7" key="1">
    <citation type="submission" date="2018-05" db="EMBL/GenBank/DDBJ databases">
        <title>Genome sequencing and assembly of the regulated plant pathogen Lachnellula willkommii and related sister species for the development of diagnostic species identification markers.</title>
        <authorList>
            <person name="Giroux E."/>
            <person name="Bilodeau G."/>
        </authorList>
    </citation>
    <scope>NUCLEOTIDE SEQUENCE [LARGE SCALE GENOMIC DNA]</scope>
    <source>
        <strain evidence="6 7">CBS 172.35</strain>
    </source>
</reference>
<evidence type="ECO:0000259" key="5">
    <source>
        <dbReference type="Pfam" id="PF00962"/>
    </source>
</evidence>
<dbReference type="PANTHER" id="PTHR43114:SF7">
    <property type="entry name" value="ADENOSINE DEAMINASE DOMAIN-CONTAINING PROTEIN"/>
    <property type="match status" value="1"/>
</dbReference>
<dbReference type="GO" id="GO:0000034">
    <property type="term" value="F:adenine deaminase activity"/>
    <property type="evidence" value="ECO:0007669"/>
    <property type="project" value="TreeGrafter"/>
</dbReference>
<dbReference type="GO" id="GO:0005829">
    <property type="term" value="C:cytosol"/>
    <property type="evidence" value="ECO:0007669"/>
    <property type="project" value="TreeGrafter"/>
</dbReference>
<feature type="non-terminal residue" evidence="6">
    <location>
        <position position="513"/>
    </location>
</feature>
<evidence type="ECO:0000256" key="2">
    <source>
        <dbReference type="ARBA" id="ARBA00022723"/>
    </source>
</evidence>
<evidence type="ECO:0000256" key="3">
    <source>
        <dbReference type="ARBA" id="ARBA00022801"/>
    </source>
</evidence>
<keyword evidence="4" id="KW-1133">Transmembrane helix</keyword>
<keyword evidence="3" id="KW-0378">Hydrolase</keyword>
<feature type="transmembrane region" description="Helical" evidence="4">
    <location>
        <begin position="388"/>
        <end position="409"/>
    </location>
</feature>
<dbReference type="Proteomes" id="UP000315522">
    <property type="component" value="Unassembled WGS sequence"/>
</dbReference>
<dbReference type="SUPFAM" id="SSF103473">
    <property type="entry name" value="MFS general substrate transporter"/>
    <property type="match status" value="1"/>
</dbReference>
<dbReference type="InterPro" id="IPR032466">
    <property type="entry name" value="Metal_Hydrolase"/>
</dbReference>
<sequence length="513" mass="58107">MSAEAVSSREQRQEWKKRHLRSNDKFVTDIPKIELHVHIEGTMTPELRWKLAQRNKIPLTAGSEKVLLPTLAETREAYQHIRGRIGASSADGKKNMTFFEAYYGGFDLLQTEDDYFDLAMGYFERVSEMNVRYCEPFFDPQGHTRRGIPIDMILKGFKRAQIAAEHRLNVRSQWIMCMLRDMSPESAMDQYEAALPYKDMIVGLGLDSDEFERPPSLFDDLFKRARNDGFRLTSHCDFNQKDTHDHILQVAERLGGTGAERIDHGMNAADQAGLMEIIKSKDIGMTISTAADEEVQDISPYTKALAKRVIRKIDLRILAIMFITYNLNFMDKSILSSAAVFGLTDDNHLHGTQYSWVGSIFYFGYLFFEYPTTVLIQRLPIGKYISGVTLLWGIIVASTAACSSFGGLATTRDEIPTRTGIWFAGNSSGGFIASLLAYGIGQIDHPLHPWQWMFIIFGVATSLWSVVMFFSLPDTINNANFLTEEEKQYAEDRVVTAGTGRTDPINSKWKAEQ</sequence>
<evidence type="ECO:0000313" key="6">
    <source>
        <dbReference type="EMBL" id="TVY89108.1"/>
    </source>
</evidence>
<keyword evidence="7" id="KW-1185">Reference proteome</keyword>
<comment type="caution">
    <text evidence="6">The sequence shown here is derived from an EMBL/GenBank/DDBJ whole genome shotgun (WGS) entry which is preliminary data.</text>
</comment>
<dbReference type="Pfam" id="PF00962">
    <property type="entry name" value="A_deaminase"/>
    <property type="match status" value="1"/>
</dbReference>
<dbReference type="InterPro" id="IPR001365">
    <property type="entry name" value="A_deaminase_dom"/>
</dbReference>
<dbReference type="GO" id="GO:0006146">
    <property type="term" value="P:adenine catabolic process"/>
    <property type="evidence" value="ECO:0007669"/>
    <property type="project" value="TreeGrafter"/>
</dbReference>
<evidence type="ECO:0000256" key="4">
    <source>
        <dbReference type="SAM" id="Phobius"/>
    </source>
</evidence>